<dbReference type="AlphaFoldDB" id="A0A1E5CED6"/>
<keyword evidence="3" id="KW-1185">Reference proteome</keyword>
<proteinExistence type="predicted"/>
<dbReference type="NCBIfam" id="NF009903">
    <property type="entry name" value="PRK13366.1"/>
    <property type="match status" value="1"/>
</dbReference>
<dbReference type="Proteomes" id="UP000095039">
    <property type="component" value="Unassembled WGS sequence"/>
</dbReference>
<gene>
    <name evidence="2" type="ORF">A1OK_18525</name>
</gene>
<dbReference type="RefSeq" id="WP_016958083.1">
    <property type="nucleotide sequence ID" value="NZ_AJWN02000014.1"/>
</dbReference>
<protein>
    <submittedName>
        <fullName evidence="2">Protocatechuate 3,4-dioxygenase</fullName>
    </submittedName>
</protein>
<feature type="domain" description="Extradiol ring-cleavage dioxygenase class III enzyme subunit B" evidence="1">
    <location>
        <begin position="8"/>
        <end position="268"/>
    </location>
</feature>
<dbReference type="EMBL" id="AJWN02000014">
    <property type="protein sequence ID" value="OEE63805.1"/>
    <property type="molecule type" value="Genomic_DNA"/>
</dbReference>
<evidence type="ECO:0000313" key="3">
    <source>
        <dbReference type="Proteomes" id="UP000095039"/>
    </source>
</evidence>
<reference evidence="2 3" key="1">
    <citation type="journal article" date="2012" name="Science">
        <title>Ecological populations of bacteria act as socially cohesive units of antibiotic production and resistance.</title>
        <authorList>
            <person name="Cordero O.X."/>
            <person name="Wildschutte H."/>
            <person name="Kirkup B."/>
            <person name="Proehl S."/>
            <person name="Ngo L."/>
            <person name="Hussain F."/>
            <person name="Le Roux F."/>
            <person name="Mincer T."/>
            <person name="Polz M.F."/>
        </authorList>
    </citation>
    <scope>NUCLEOTIDE SEQUENCE [LARGE SCALE GENOMIC DNA]</scope>
    <source>
        <strain evidence="2 3">FF-454</strain>
    </source>
</reference>
<dbReference type="InterPro" id="IPR004183">
    <property type="entry name" value="Xdiol_dOase_suB"/>
</dbReference>
<dbReference type="Pfam" id="PF02900">
    <property type="entry name" value="LigB"/>
    <property type="match status" value="1"/>
</dbReference>
<name>A0A1E5CED6_9GAMM</name>
<dbReference type="NCBIfam" id="NF009902">
    <property type="entry name" value="PRK13365.1"/>
    <property type="match status" value="1"/>
</dbReference>
<dbReference type="Gene3D" id="3.40.830.10">
    <property type="entry name" value="LigB-like"/>
    <property type="match status" value="1"/>
</dbReference>
<comment type="caution">
    <text evidence="2">The sequence shown here is derived from an EMBL/GenBank/DDBJ whole genome shotgun (WGS) entry which is preliminary data.</text>
</comment>
<organism evidence="2 3">
    <name type="scientific">Enterovibrio norvegicus FF-454</name>
    <dbReference type="NCBI Taxonomy" id="1185651"/>
    <lineage>
        <taxon>Bacteria</taxon>
        <taxon>Pseudomonadati</taxon>
        <taxon>Pseudomonadota</taxon>
        <taxon>Gammaproteobacteria</taxon>
        <taxon>Vibrionales</taxon>
        <taxon>Vibrionaceae</taxon>
        <taxon>Enterovibrio</taxon>
    </lineage>
</organism>
<dbReference type="NCBIfam" id="NF009901">
    <property type="entry name" value="PRK13364.1"/>
    <property type="match status" value="1"/>
</dbReference>
<accession>A0A1E5CED6</accession>
<evidence type="ECO:0000259" key="1">
    <source>
        <dbReference type="Pfam" id="PF02900"/>
    </source>
</evidence>
<dbReference type="SUPFAM" id="SSF53213">
    <property type="entry name" value="LigB-like"/>
    <property type="match status" value="1"/>
</dbReference>
<evidence type="ECO:0000313" key="2">
    <source>
        <dbReference type="EMBL" id="OEE63805.1"/>
    </source>
</evidence>
<sequence length="292" mass="32281">MAKVVAGIGTSHIPLIGAAMDNGSMHGEYWQRFVGGVQVARDWMETVKPDVCLIVFNDHASAFSLESVATFSIGVAPEFHPADEGYGPRQVPSCQGHSEFAWHIAESLILDEFDMTIVNQMDVDHGLTVPLSVMYGQPSEWPCKVIPLAVNVVQYPQPTGNRCFNLGKAIRKAVESFPDDITVAIFGTGGLSHQLQGERAGLINTEYDCNWLDKMVEDPMAVKDISHTEYIREAGSEGIEAIMWLVMRGAMDEKVDEVYRFTHAPVSNSHYGLTLLENKCDRVTSDVLTFKE</sequence>
<dbReference type="GO" id="GO:0016702">
    <property type="term" value="F:oxidoreductase activity, acting on single donors with incorporation of molecular oxygen, incorporation of two atoms of oxygen"/>
    <property type="evidence" value="ECO:0007669"/>
    <property type="project" value="UniProtKB-ARBA"/>
</dbReference>
<dbReference type="GO" id="GO:0008198">
    <property type="term" value="F:ferrous iron binding"/>
    <property type="evidence" value="ECO:0007669"/>
    <property type="project" value="InterPro"/>
</dbReference>